<evidence type="ECO:0000256" key="4">
    <source>
        <dbReference type="ARBA" id="ARBA00022679"/>
    </source>
</evidence>
<feature type="transmembrane region" description="Helical" evidence="11">
    <location>
        <begin position="28"/>
        <end position="49"/>
    </location>
</feature>
<comment type="similarity">
    <text evidence="2 11">Belongs to the glycosyltransferase 31 family.</text>
</comment>
<sequence length="329" mass="37675">MHTNNWTHSFRANKMTMTERVQLKSLTFVQSIKTLFFITGIISSVYVLLNISNAKFDNYNYDFSSLLACGKKEHSVFLLMAVPSKAGNFRERMAIRNSWGSVVKQDASIRLFFFVGKEADQKINDTLTMEKETYMDIVELDIRETYKNLVKKITALLQWLTVHCTNTKYILKVDDDVFLNFNLLINYLRNSKPVNSIIGCKLTNAPVVRDKLSKYYISNEEYNPDIFPVYVGGPAYVISGDILGKLYLATNNVSSIFLEDVYINGMCREYINALAVGHPSFSCVTRIKEPCGGYFRNLITGHPYSAGEIERMWMQLNDNITCISSKSYR</sequence>
<dbReference type="AlphaFoldDB" id="A0A8W8MNX2"/>
<organism evidence="12 13">
    <name type="scientific">Magallana gigas</name>
    <name type="common">Pacific oyster</name>
    <name type="synonym">Crassostrea gigas</name>
    <dbReference type="NCBI Taxonomy" id="29159"/>
    <lineage>
        <taxon>Eukaryota</taxon>
        <taxon>Metazoa</taxon>
        <taxon>Spiralia</taxon>
        <taxon>Lophotrochozoa</taxon>
        <taxon>Mollusca</taxon>
        <taxon>Bivalvia</taxon>
        <taxon>Autobranchia</taxon>
        <taxon>Pteriomorphia</taxon>
        <taxon>Ostreida</taxon>
        <taxon>Ostreoidea</taxon>
        <taxon>Ostreidae</taxon>
        <taxon>Magallana</taxon>
    </lineage>
</organism>
<accession>A0A8W8MNX2</accession>
<keyword evidence="10" id="KW-0325">Glycoprotein</keyword>
<dbReference type="Gene3D" id="3.90.550.50">
    <property type="match status" value="1"/>
</dbReference>
<dbReference type="InterPro" id="IPR002659">
    <property type="entry name" value="Glyco_trans_31"/>
</dbReference>
<evidence type="ECO:0000256" key="10">
    <source>
        <dbReference type="ARBA" id="ARBA00023180"/>
    </source>
</evidence>
<dbReference type="FunFam" id="3.90.550.50:FF:000001">
    <property type="entry name" value="Hexosyltransferase"/>
    <property type="match status" value="1"/>
</dbReference>
<evidence type="ECO:0000313" key="13">
    <source>
        <dbReference type="Proteomes" id="UP000005408"/>
    </source>
</evidence>
<dbReference type="PANTHER" id="PTHR11214:SF314">
    <property type="entry name" value="HEXOSYLTRANSFERASE"/>
    <property type="match status" value="1"/>
</dbReference>
<dbReference type="EnsemblMetazoa" id="G33456.1">
    <property type="protein sequence ID" value="G33456.1:cds"/>
    <property type="gene ID" value="G33456"/>
</dbReference>
<evidence type="ECO:0000256" key="3">
    <source>
        <dbReference type="ARBA" id="ARBA00022676"/>
    </source>
</evidence>
<evidence type="ECO:0000256" key="5">
    <source>
        <dbReference type="ARBA" id="ARBA00022692"/>
    </source>
</evidence>
<keyword evidence="8 11" id="KW-0333">Golgi apparatus</keyword>
<keyword evidence="7 11" id="KW-1133">Transmembrane helix</keyword>
<keyword evidence="4" id="KW-0808">Transferase</keyword>
<keyword evidence="5 11" id="KW-0812">Transmembrane</keyword>
<keyword evidence="6 11" id="KW-0735">Signal-anchor</keyword>
<evidence type="ECO:0000256" key="7">
    <source>
        <dbReference type="ARBA" id="ARBA00022989"/>
    </source>
</evidence>
<evidence type="ECO:0000256" key="8">
    <source>
        <dbReference type="ARBA" id="ARBA00023034"/>
    </source>
</evidence>
<evidence type="ECO:0000313" key="12">
    <source>
        <dbReference type="EnsemblMetazoa" id="G33456.1:cds"/>
    </source>
</evidence>
<keyword evidence="9 11" id="KW-0472">Membrane</keyword>
<dbReference type="Proteomes" id="UP000005408">
    <property type="component" value="Unassembled WGS sequence"/>
</dbReference>
<evidence type="ECO:0000256" key="9">
    <source>
        <dbReference type="ARBA" id="ARBA00023136"/>
    </source>
</evidence>
<evidence type="ECO:0000256" key="2">
    <source>
        <dbReference type="ARBA" id="ARBA00008661"/>
    </source>
</evidence>
<dbReference type="GO" id="GO:0016758">
    <property type="term" value="F:hexosyltransferase activity"/>
    <property type="evidence" value="ECO:0007669"/>
    <property type="project" value="InterPro"/>
</dbReference>
<dbReference type="GO" id="GO:0006493">
    <property type="term" value="P:protein O-linked glycosylation"/>
    <property type="evidence" value="ECO:0007669"/>
    <property type="project" value="TreeGrafter"/>
</dbReference>
<dbReference type="PANTHER" id="PTHR11214">
    <property type="entry name" value="BETA-1,3-N-ACETYLGLUCOSAMINYLTRANSFERASE"/>
    <property type="match status" value="1"/>
</dbReference>
<keyword evidence="3 11" id="KW-0328">Glycosyltransferase</keyword>
<reference evidence="12" key="1">
    <citation type="submission" date="2022-08" db="UniProtKB">
        <authorList>
            <consortium name="EnsemblMetazoa"/>
        </authorList>
    </citation>
    <scope>IDENTIFICATION</scope>
    <source>
        <strain evidence="12">05x7-T-G4-1.051#20</strain>
    </source>
</reference>
<protein>
    <recommendedName>
        <fullName evidence="11">Hexosyltransferase</fullName>
        <ecNumber evidence="11">2.4.1.-</ecNumber>
    </recommendedName>
</protein>
<evidence type="ECO:0000256" key="1">
    <source>
        <dbReference type="ARBA" id="ARBA00004323"/>
    </source>
</evidence>
<dbReference type="GO" id="GO:0000139">
    <property type="term" value="C:Golgi membrane"/>
    <property type="evidence" value="ECO:0007669"/>
    <property type="project" value="UniProtKB-SubCell"/>
</dbReference>
<dbReference type="EC" id="2.4.1.-" evidence="11"/>
<proteinExistence type="inferred from homology"/>
<name>A0A8W8MNX2_MAGGI</name>
<comment type="subcellular location">
    <subcellularLocation>
        <location evidence="1 11">Golgi apparatus membrane</location>
        <topology evidence="1 11">Single-pass type II membrane protein</topology>
    </subcellularLocation>
</comment>
<keyword evidence="13" id="KW-1185">Reference proteome</keyword>
<evidence type="ECO:0000256" key="6">
    <source>
        <dbReference type="ARBA" id="ARBA00022968"/>
    </source>
</evidence>
<evidence type="ECO:0000256" key="11">
    <source>
        <dbReference type="RuleBase" id="RU363063"/>
    </source>
</evidence>
<dbReference type="Pfam" id="PF01762">
    <property type="entry name" value="Galactosyl_T"/>
    <property type="match status" value="1"/>
</dbReference>